<dbReference type="InterPro" id="IPR045010">
    <property type="entry name" value="MDR_fam"/>
</dbReference>
<reference evidence="3 4" key="1">
    <citation type="journal article" date="2013" name="Sci. Rep.">
        <title>Extraordinary expansion of a Sorangium cellulosum genome from an alkaline milieu.</title>
        <authorList>
            <person name="Han K."/>
            <person name="Li Z.F."/>
            <person name="Peng R."/>
            <person name="Zhu L.P."/>
            <person name="Zhou T."/>
            <person name="Wang L.G."/>
            <person name="Li S.G."/>
            <person name="Zhang X.B."/>
            <person name="Hu W."/>
            <person name="Wu Z.H."/>
            <person name="Qin N."/>
            <person name="Li Y.Z."/>
        </authorList>
    </citation>
    <scope>NUCLEOTIDE SEQUENCE [LARGE SCALE GENOMIC DNA]</scope>
    <source>
        <strain evidence="3 4">So0157-2</strain>
    </source>
</reference>
<dbReference type="AlphaFoldDB" id="S4XS08"/>
<dbReference type="InterPro" id="IPR020843">
    <property type="entry name" value="ER"/>
</dbReference>
<dbReference type="Pfam" id="PF00107">
    <property type="entry name" value="ADH_zinc_N"/>
    <property type="match status" value="1"/>
</dbReference>
<sequence length="347" mass="37131">MKEKTAMRSDVNRCWRLASRPVGLLKDSDFTFREEPIPEPKADGDILVRTLYLSVDPTQRIWLARDSYMPAVPIGDVVRAGGVGKVVRSNSPDFAPGDLVQGLLGWQDYALLTAGKRELLPASKLPPGIPPELALSVFGVTGLTAYFGLLHVGRVKEGETVVVSGAAGATGMMVGQIAKAKGCRAIGIAGGPEKCAWITGELGFDTAIDYRSEDVAARLRELCPSGIDLYFDNVGGAILDAALAELAMRGRVVLCGAIGDYTESEQPPGPKNYINLLMRRGRMEGFIVTDFLGQVDEAISDLAGWVSSGKIKNRVDVQEGLEKAPATLNRLFTSANTGKQLLKVADP</sequence>
<proteinExistence type="predicted"/>
<dbReference type="STRING" id="1254432.SCE1572_09265"/>
<dbReference type="SUPFAM" id="SSF51735">
    <property type="entry name" value="NAD(P)-binding Rossmann-fold domains"/>
    <property type="match status" value="1"/>
</dbReference>
<evidence type="ECO:0000259" key="2">
    <source>
        <dbReference type="SMART" id="SM00829"/>
    </source>
</evidence>
<dbReference type="CDD" id="cd05288">
    <property type="entry name" value="PGDH"/>
    <property type="match status" value="1"/>
</dbReference>
<dbReference type="KEGG" id="scu:SCE1572_09265"/>
<dbReference type="InterPro" id="IPR036291">
    <property type="entry name" value="NAD(P)-bd_dom_sf"/>
</dbReference>
<evidence type="ECO:0000256" key="1">
    <source>
        <dbReference type="ARBA" id="ARBA00023002"/>
    </source>
</evidence>
<dbReference type="PANTHER" id="PTHR43205">
    <property type="entry name" value="PROSTAGLANDIN REDUCTASE"/>
    <property type="match status" value="1"/>
</dbReference>
<name>S4XS08_SORCE</name>
<evidence type="ECO:0000313" key="3">
    <source>
        <dbReference type="EMBL" id="AGP34680.1"/>
    </source>
</evidence>
<organism evidence="3 4">
    <name type="scientific">Sorangium cellulosum So0157-2</name>
    <dbReference type="NCBI Taxonomy" id="1254432"/>
    <lineage>
        <taxon>Bacteria</taxon>
        <taxon>Pseudomonadati</taxon>
        <taxon>Myxococcota</taxon>
        <taxon>Polyangia</taxon>
        <taxon>Polyangiales</taxon>
        <taxon>Polyangiaceae</taxon>
        <taxon>Sorangium</taxon>
    </lineage>
</organism>
<gene>
    <name evidence="3" type="ORF">SCE1572_09265</name>
</gene>
<protein>
    <recommendedName>
        <fullName evidence="2">Enoyl reductase (ER) domain-containing protein</fullName>
    </recommendedName>
</protein>
<accession>S4XS08</accession>
<dbReference type="PANTHER" id="PTHR43205:SF7">
    <property type="entry name" value="PROSTAGLANDIN REDUCTASE 1"/>
    <property type="match status" value="1"/>
</dbReference>
<dbReference type="eggNOG" id="COG2130">
    <property type="taxonomic scope" value="Bacteria"/>
</dbReference>
<dbReference type="InterPro" id="IPR041694">
    <property type="entry name" value="ADH_N_2"/>
</dbReference>
<dbReference type="Gene3D" id="3.90.180.10">
    <property type="entry name" value="Medium-chain alcohol dehydrogenases, catalytic domain"/>
    <property type="match status" value="1"/>
</dbReference>
<evidence type="ECO:0000313" key="4">
    <source>
        <dbReference type="Proteomes" id="UP000014803"/>
    </source>
</evidence>
<feature type="domain" description="Enoyl reductase (ER)" evidence="2">
    <location>
        <begin position="23"/>
        <end position="342"/>
    </location>
</feature>
<dbReference type="Pfam" id="PF16884">
    <property type="entry name" value="ADH_N_2"/>
    <property type="match status" value="1"/>
</dbReference>
<dbReference type="HOGENOM" id="CLU_026673_29_2_7"/>
<dbReference type="Proteomes" id="UP000014803">
    <property type="component" value="Chromosome"/>
</dbReference>
<dbReference type="SMART" id="SM00829">
    <property type="entry name" value="PKS_ER"/>
    <property type="match status" value="1"/>
</dbReference>
<dbReference type="EMBL" id="CP003969">
    <property type="protein sequence ID" value="AGP34680.1"/>
    <property type="molecule type" value="Genomic_DNA"/>
</dbReference>
<dbReference type="InterPro" id="IPR011032">
    <property type="entry name" value="GroES-like_sf"/>
</dbReference>
<dbReference type="InterPro" id="IPR013149">
    <property type="entry name" value="ADH-like_C"/>
</dbReference>
<dbReference type="SUPFAM" id="SSF50129">
    <property type="entry name" value="GroES-like"/>
    <property type="match status" value="1"/>
</dbReference>
<keyword evidence="1" id="KW-0560">Oxidoreductase</keyword>
<dbReference type="GO" id="GO:0016628">
    <property type="term" value="F:oxidoreductase activity, acting on the CH-CH group of donors, NAD or NADP as acceptor"/>
    <property type="evidence" value="ECO:0007669"/>
    <property type="project" value="InterPro"/>
</dbReference>
<dbReference type="FunFam" id="3.40.50.720:FF:000121">
    <property type="entry name" value="Prostaglandin reductase 2"/>
    <property type="match status" value="1"/>
</dbReference>
<dbReference type="Gene3D" id="3.40.50.720">
    <property type="entry name" value="NAD(P)-binding Rossmann-like Domain"/>
    <property type="match status" value="1"/>
</dbReference>
<dbReference type="PATRIC" id="fig|1254432.3.peg.2070"/>